<dbReference type="SUPFAM" id="SSF55785">
    <property type="entry name" value="PYP-like sensor domain (PAS domain)"/>
    <property type="match status" value="1"/>
</dbReference>
<protein>
    <recommendedName>
        <fullName evidence="2">histidine kinase</fullName>
        <ecNumber evidence="2">2.7.13.3</ecNumber>
    </recommendedName>
</protein>
<dbReference type="InterPro" id="IPR013655">
    <property type="entry name" value="PAS_fold_3"/>
</dbReference>
<dbReference type="InterPro" id="IPR003661">
    <property type="entry name" value="HisK_dim/P_dom"/>
</dbReference>
<keyword evidence="7" id="KW-0175">Coiled coil</keyword>
<dbReference type="SMART" id="SM00091">
    <property type="entry name" value="PAS"/>
    <property type="match status" value="1"/>
</dbReference>
<gene>
    <name evidence="12" type="ORF">ACX27_03430</name>
</gene>
<dbReference type="Gene3D" id="1.10.287.130">
    <property type="match status" value="1"/>
</dbReference>
<dbReference type="SMART" id="SM00387">
    <property type="entry name" value="HATPase_c"/>
    <property type="match status" value="1"/>
</dbReference>
<dbReference type="KEGG" id="npz:ACX27_03430"/>
<dbReference type="PROSITE" id="PS50110">
    <property type="entry name" value="RESPONSE_REGULATORY"/>
    <property type="match status" value="2"/>
</dbReference>
<evidence type="ECO:0000256" key="1">
    <source>
        <dbReference type="ARBA" id="ARBA00000085"/>
    </source>
</evidence>
<reference evidence="12 13" key="2">
    <citation type="journal article" date="2016" name="Genome Announc.">
        <title>Draft Genome Sequence of the N2-Fixing Cyanobacterium Nostoc piscinale CENA21, Isolated from the Brazilian Amazon Floodplain.</title>
        <authorList>
            <person name="Leao T."/>
            <person name="Guimaraes P.I."/>
            <person name="de Melo A.G."/>
            <person name="Ramos R.T."/>
            <person name="Leao P.N."/>
            <person name="Silva A."/>
            <person name="Fiore M.F."/>
            <person name="Schneider M.P."/>
        </authorList>
    </citation>
    <scope>NUCLEOTIDE SEQUENCE [LARGE SCALE GENOMIC DNA]</scope>
    <source>
        <strain evidence="12 13">CENA21</strain>
    </source>
</reference>
<dbReference type="OrthoDB" id="9790669at2"/>
<keyword evidence="4" id="KW-0418">Kinase</keyword>
<dbReference type="InterPro" id="IPR035965">
    <property type="entry name" value="PAS-like_dom_sf"/>
</dbReference>
<proteinExistence type="predicted"/>
<evidence type="ECO:0000256" key="5">
    <source>
        <dbReference type="ARBA" id="ARBA00023012"/>
    </source>
</evidence>
<evidence type="ECO:0000259" key="8">
    <source>
        <dbReference type="PROSITE" id="PS50109"/>
    </source>
</evidence>
<dbReference type="PROSITE" id="PS50113">
    <property type="entry name" value="PAC"/>
    <property type="match status" value="1"/>
</dbReference>
<dbReference type="PROSITE" id="PS50112">
    <property type="entry name" value="PAS"/>
    <property type="match status" value="1"/>
</dbReference>
<dbReference type="Proteomes" id="UP000062645">
    <property type="component" value="Chromosome"/>
</dbReference>
<evidence type="ECO:0000256" key="4">
    <source>
        <dbReference type="ARBA" id="ARBA00022777"/>
    </source>
</evidence>
<dbReference type="CDD" id="cd00082">
    <property type="entry name" value="HisKA"/>
    <property type="match status" value="1"/>
</dbReference>
<evidence type="ECO:0000259" key="11">
    <source>
        <dbReference type="PROSITE" id="PS50113"/>
    </source>
</evidence>
<dbReference type="InterPro" id="IPR036890">
    <property type="entry name" value="HATPase_C_sf"/>
</dbReference>
<dbReference type="InterPro" id="IPR000700">
    <property type="entry name" value="PAS-assoc_C"/>
</dbReference>
<keyword evidence="5" id="KW-0902">Two-component regulatory system</keyword>
<dbReference type="InterPro" id="IPR011006">
    <property type="entry name" value="CheY-like_superfamily"/>
</dbReference>
<dbReference type="AlphaFoldDB" id="A0A0M4SNX7"/>
<dbReference type="PANTHER" id="PTHR43547">
    <property type="entry name" value="TWO-COMPONENT HISTIDINE KINASE"/>
    <property type="match status" value="1"/>
</dbReference>
<evidence type="ECO:0000313" key="12">
    <source>
        <dbReference type="EMBL" id="ALF52115.1"/>
    </source>
</evidence>
<dbReference type="SMART" id="SM00448">
    <property type="entry name" value="REC"/>
    <property type="match status" value="2"/>
</dbReference>
<dbReference type="Gene3D" id="3.30.450.20">
    <property type="entry name" value="PAS domain"/>
    <property type="match status" value="1"/>
</dbReference>
<dbReference type="PATRIC" id="fig|224013.5.peg.830"/>
<dbReference type="PROSITE" id="PS50109">
    <property type="entry name" value="HIS_KIN"/>
    <property type="match status" value="1"/>
</dbReference>
<dbReference type="InterPro" id="IPR036097">
    <property type="entry name" value="HisK_dim/P_sf"/>
</dbReference>
<keyword evidence="3 6" id="KW-0597">Phosphoprotein</keyword>
<dbReference type="FunFam" id="3.30.565.10:FF:000030">
    <property type="entry name" value="Ethylene receptor 1"/>
    <property type="match status" value="1"/>
</dbReference>
<dbReference type="RefSeq" id="WP_062288448.1">
    <property type="nucleotide sequence ID" value="NZ_CP012036.1"/>
</dbReference>
<dbReference type="Pfam" id="PF00072">
    <property type="entry name" value="Response_reg"/>
    <property type="match status" value="2"/>
</dbReference>
<dbReference type="SUPFAM" id="SSF55874">
    <property type="entry name" value="ATPase domain of HSP90 chaperone/DNA topoisomerase II/histidine kinase"/>
    <property type="match status" value="1"/>
</dbReference>
<evidence type="ECO:0000256" key="7">
    <source>
        <dbReference type="SAM" id="Coils"/>
    </source>
</evidence>
<evidence type="ECO:0000259" key="10">
    <source>
        <dbReference type="PROSITE" id="PS50112"/>
    </source>
</evidence>
<name>A0A0M4SNX7_9NOSO</name>
<dbReference type="CDD" id="cd00130">
    <property type="entry name" value="PAS"/>
    <property type="match status" value="1"/>
</dbReference>
<dbReference type="Gene3D" id="3.40.50.2300">
    <property type="match status" value="2"/>
</dbReference>
<dbReference type="SUPFAM" id="SSF47384">
    <property type="entry name" value="Homodimeric domain of signal transducing histidine kinase"/>
    <property type="match status" value="1"/>
</dbReference>
<dbReference type="InterPro" id="IPR001789">
    <property type="entry name" value="Sig_transdc_resp-reg_receiver"/>
</dbReference>
<dbReference type="InterPro" id="IPR003594">
    <property type="entry name" value="HATPase_dom"/>
</dbReference>
<dbReference type="PRINTS" id="PR00344">
    <property type="entry name" value="BCTRLSENSOR"/>
</dbReference>
<sequence>MQPEPKVNILLVDDKLENLLALEAILERLGENLVKATSGSEALRCLLHQDFAVILLDVQMPGMDGFETANLIRSRERSRQTPIIFLTAFSTSDQMLFKGYALGAVDYLLKPIDTNILISKVTVFVELFKKTQAIKEHATQLAAVNAELRQSEERFRSLSTCSPVGIFEIDTAGKCKYTNPHYQAICGLNAAESLEKQWLEFVHPDDKERAIATWSKYLDNGFQNYSEDFQFLTANHSRRWVQVRSSRMVSAQGKLLGYVGTLEDITERKQAEEVRAQIIREQTARQEAEAANQMKDEFLAVLSHELRTPLTSMLGWSKILRSKKLDDKATAKALEAIERNATSQVQLIEDILDVSRIIRGQLKLNLCVVNLVAVIEAALEAVRPLAEAKHIQISTILDSAIGSVCGDPVRLQQIVWNLLSNAIKFTPQHGKVTVNLELIQKTDPEPRELIPSGEIVLSSGVSPIKFVSSSYAQIQVIDTGIGIESDFLPKVFERFRQADSTTTRSHNGLGLGLAIVRHLVELHNGIIIADSPGKGQGATFTLRLPLMPSPSLDGKADNSISCTAGNTPLVGLKVLVVGDETDSRNFLAFMFEEYGANVTAVASIETALVIIEETQPDILISDLSMSAPDSYNLIQQVRDLAPENGGDIPAIALTAFSHEEDRLKILAAGFQHYLTKPVDPENLINVVTSVMNKKSEVRSQK</sequence>
<dbReference type="CDD" id="cd16922">
    <property type="entry name" value="HATPase_EvgS-ArcB-TorS-like"/>
    <property type="match status" value="1"/>
</dbReference>
<dbReference type="Gene3D" id="3.30.565.10">
    <property type="entry name" value="Histidine kinase-like ATPase, C-terminal domain"/>
    <property type="match status" value="1"/>
</dbReference>
<evidence type="ECO:0000259" key="9">
    <source>
        <dbReference type="PROSITE" id="PS50110"/>
    </source>
</evidence>
<feature type="domain" description="Histidine kinase" evidence="8">
    <location>
        <begin position="301"/>
        <end position="548"/>
    </location>
</feature>
<dbReference type="InterPro" id="IPR004358">
    <property type="entry name" value="Sig_transdc_His_kin-like_C"/>
</dbReference>
<feature type="modified residue" description="4-aspartylphosphate" evidence="6">
    <location>
        <position position="57"/>
    </location>
</feature>
<dbReference type="EC" id="2.7.13.3" evidence="2"/>
<dbReference type="CDD" id="cd17580">
    <property type="entry name" value="REC_2_DhkD-like"/>
    <property type="match status" value="1"/>
</dbReference>
<dbReference type="SMART" id="SM00086">
    <property type="entry name" value="PAC"/>
    <property type="match status" value="1"/>
</dbReference>
<dbReference type="Pfam" id="PF08447">
    <property type="entry name" value="PAS_3"/>
    <property type="match status" value="1"/>
</dbReference>
<dbReference type="Pfam" id="PF00512">
    <property type="entry name" value="HisKA"/>
    <property type="match status" value="1"/>
</dbReference>
<feature type="domain" description="Response regulatory" evidence="9">
    <location>
        <begin position="573"/>
        <end position="691"/>
    </location>
</feature>
<accession>A0A0M4SNX7</accession>
<evidence type="ECO:0000256" key="6">
    <source>
        <dbReference type="PROSITE-ProRule" id="PRU00169"/>
    </source>
</evidence>
<comment type="catalytic activity">
    <reaction evidence="1">
        <text>ATP + protein L-histidine = ADP + protein N-phospho-L-histidine.</text>
        <dbReference type="EC" id="2.7.13.3"/>
    </reaction>
</comment>
<feature type="domain" description="PAC" evidence="11">
    <location>
        <begin position="225"/>
        <end position="277"/>
    </location>
</feature>
<feature type="coiled-coil region" evidence="7">
    <location>
        <begin position="262"/>
        <end position="291"/>
    </location>
</feature>
<dbReference type="EMBL" id="CP012036">
    <property type="protein sequence ID" value="ALF52115.1"/>
    <property type="molecule type" value="Genomic_DNA"/>
</dbReference>
<organism evidence="12 13">
    <name type="scientific">Nostoc piscinale CENA21</name>
    <dbReference type="NCBI Taxonomy" id="224013"/>
    <lineage>
        <taxon>Bacteria</taxon>
        <taxon>Bacillati</taxon>
        <taxon>Cyanobacteriota</taxon>
        <taxon>Cyanophyceae</taxon>
        <taxon>Nostocales</taxon>
        <taxon>Nostocaceae</taxon>
        <taxon>Nostoc</taxon>
    </lineage>
</organism>
<feature type="domain" description="Response regulatory" evidence="9">
    <location>
        <begin position="8"/>
        <end position="125"/>
    </location>
</feature>
<dbReference type="SMART" id="SM00388">
    <property type="entry name" value="HisKA"/>
    <property type="match status" value="1"/>
</dbReference>
<dbReference type="SUPFAM" id="SSF52172">
    <property type="entry name" value="CheY-like"/>
    <property type="match status" value="2"/>
</dbReference>
<evidence type="ECO:0000256" key="2">
    <source>
        <dbReference type="ARBA" id="ARBA00012438"/>
    </source>
</evidence>
<dbReference type="NCBIfam" id="TIGR00229">
    <property type="entry name" value="sensory_box"/>
    <property type="match status" value="1"/>
</dbReference>
<dbReference type="GO" id="GO:0000155">
    <property type="term" value="F:phosphorelay sensor kinase activity"/>
    <property type="evidence" value="ECO:0007669"/>
    <property type="project" value="InterPro"/>
</dbReference>
<dbReference type="InterPro" id="IPR001610">
    <property type="entry name" value="PAC"/>
</dbReference>
<dbReference type="Pfam" id="PF02518">
    <property type="entry name" value="HATPase_c"/>
    <property type="match status" value="1"/>
</dbReference>
<reference evidence="13" key="1">
    <citation type="submission" date="2015-07" db="EMBL/GenBank/DDBJ databases">
        <title>Genome Of Nitrogen-Fixing Cyanobacterium Nostoc piscinale CENA21 From Solimoes/Amazon River Floodplain Sediments And Comparative Genomics To Uncover Biosynthetic Natural Products Potential.</title>
        <authorList>
            <person name="Leao T.F."/>
            <person name="Leao P.N."/>
            <person name="Guimaraes P.I."/>
            <person name="de Melo A.G.C."/>
            <person name="Ramos R.T.J."/>
            <person name="Silva A."/>
            <person name="Fiore M.F."/>
            <person name="Schneider M.P.C."/>
        </authorList>
    </citation>
    <scope>NUCLEOTIDE SEQUENCE [LARGE SCALE GENOMIC DNA]</scope>
    <source>
        <strain evidence="13">CENA21</strain>
    </source>
</reference>
<dbReference type="InterPro" id="IPR000014">
    <property type="entry name" value="PAS"/>
</dbReference>
<evidence type="ECO:0000313" key="13">
    <source>
        <dbReference type="Proteomes" id="UP000062645"/>
    </source>
</evidence>
<keyword evidence="4" id="KW-0808">Transferase</keyword>
<dbReference type="STRING" id="224013.ACX27_03430"/>
<feature type="domain" description="PAS" evidence="10">
    <location>
        <begin position="151"/>
        <end position="221"/>
    </location>
</feature>
<dbReference type="PANTHER" id="PTHR43547:SF2">
    <property type="entry name" value="HYBRID SIGNAL TRANSDUCTION HISTIDINE KINASE C"/>
    <property type="match status" value="1"/>
</dbReference>
<evidence type="ECO:0000256" key="3">
    <source>
        <dbReference type="ARBA" id="ARBA00022553"/>
    </source>
</evidence>
<keyword evidence="13" id="KW-1185">Reference proteome</keyword>
<dbReference type="InterPro" id="IPR005467">
    <property type="entry name" value="His_kinase_dom"/>
</dbReference>
<feature type="modified residue" description="4-aspartylphosphate" evidence="6">
    <location>
        <position position="622"/>
    </location>
</feature>